<keyword evidence="1" id="KW-1185">Reference proteome</keyword>
<organism evidence="1 2">
    <name type="scientific">Romanomermis culicivorax</name>
    <name type="common">Nematode worm</name>
    <dbReference type="NCBI Taxonomy" id="13658"/>
    <lineage>
        <taxon>Eukaryota</taxon>
        <taxon>Metazoa</taxon>
        <taxon>Ecdysozoa</taxon>
        <taxon>Nematoda</taxon>
        <taxon>Enoplea</taxon>
        <taxon>Dorylaimia</taxon>
        <taxon>Mermithida</taxon>
        <taxon>Mermithoidea</taxon>
        <taxon>Mermithidae</taxon>
        <taxon>Romanomermis</taxon>
    </lineage>
</organism>
<reference evidence="2" key="1">
    <citation type="submission" date="2022-11" db="UniProtKB">
        <authorList>
            <consortium name="WormBaseParasite"/>
        </authorList>
    </citation>
    <scope>IDENTIFICATION</scope>
</reference>
<dbReference type="WBParaSite" id="nRc.2.0.1.t39108-RA">
    <property type="protein sequence ID" value="nRc.2.0.1.t39108-RA"/>
    <property type="gene ID" value="nRc.2.0.1.g39108"/>
</dbReference>
<sequence>MLKLIICTFRITLKNSGIHMGKTTASSSRRLASFKPAISVLLSFSALLIDDDDGDSLSRPDDVAVNCCCCCVCCSFD</sequence>
<protein>
    <submittedName>
        <fullName evidence="2">Secreted protein</fullName>
    </submittedName>
</protein>
<dbReference type="Proteomes" id="UP000887565">
    <property type="component" value="Unplaced"/>
</dbReference>
<dbReference type="AlphaFoldDB" id="A0A915KM46"/>
<name>A0A915KM46_ROMCU</name>
<accession>A0A915KM46</accession>
<evidence type="ECO:0000313" key="1">
    <source>
        <dbReference type="Proteomes" id="UP000887565"/>
    </source>
</evidence>
<evidence type="ECO:0000313" key="2">
    <source>
        <dbReference type="WBParaSite" id="nRc.2.0.1.t39108-RA"/>
    </source>
</evidence>
<proteinExistence type="predicted"/>